<reference evidence="5 6" key="1">
    <citation type="submission" date="2016-02" db="EMBL/GenBank/DDBJ databases">
        <title>Comparison of Clostridium stercorarium subspecies using comparative genomics and transcriptomics.</title>
        <authorList>
            <person name="Schellenberg J."/>
            <person name="Thallinger G."/>
            <person name="Levin D.B."/>
            <person name="Zhang X."/>
            <person name="Alvare G."/>
            <person name="Fristensky B."/>
            <person name="Sparling R."/>
        </authorList>
    </citation>
    <scope>NUCLEOTIDE SEQUENCE [LARGE SCALE GENOMIC DNA]</scope>
    <source>
        <strain evidence="5 6">DSM 2910</strain>
    </source>
</reference>
<dbReference type="InterPro" id="IPR039424">
    <property type="entry name" value="SBP_5"/>
</dbReference>
<protein>
    <recommendedName>
        <fullName evidence="4">Solute-binding protein family 5 domain-containing protein</fullName>
    </recommendedName>
</protein>
<feature type="chain" id="PRO_5038771812" description="Solute-binding protein family 5 domain-containing protein" evidence="3">
    <location>
        <begin position="26"/>
        <end position="675"/>
    </location>
</feature>
<dbReference type="InterPro" id="IPR023765">
    <property type="entry name" value="SBP_5_CS"/>
</dbReference>
<dbReference type="Pfam" id="PF00496">
    <property type="entry name" value="SBP_bac_5"/>
    <property type="match status" value="1"/>
</dbReference>
<dbReference type="OrthoDB" id="9772924at2"/>
<feature type="domain" description="Solute-binding protein family 5" evidence="4">
    <location>
        <begin position="137"/>
        <end position="547"/>
    </location>
</feature>
<organism evidence="5 6">
    <name type="scientific">Thermoclostridium stercorarium subsp. thermolacticum DSM 2910</name>
    <dbReference type="NCBI Taxonomy" id="1121336"/>
    <lineage>
        <taxon>Bacteria</taxon>
        <taxon>Bacillati</taxon>
        <taxon>Bacillota</taxon>
        <taxon>Clostridia</taxon>
        <taxon>Eubacteriales</taxon>
        <taxon>Oscillospiraceae</taxon>
        <taxon>Thermoclostridium</taxon>
    </lineage>
</organism>
<dbReference type="AlphaFoldDB" id="A0A1B1YC10"/>
<dbReference type="GO" id="GO:1904680">
    <property type="term" value="F:peptide transmembrane transporter activity"/>
    <property type="evidence" value="ECO:0007669"/>
    <property type="project" value="TreeGrafter"/>
</dbReference>
<gene>
    <name evidence="5" type="ORF">CSTERTH_04250</name>
</gene>
<sequence length="675" mass="76279">MKKRVLAVLLVAVMMVGLLPGCGQNSNNSSTAKPTEAAQTSASNGSVKATPTPVPDSKTGSTAAFTEAPELKARVESGELPPVEKRLPDPSDVMVETMESIGTYGEAFTFTFNGKNAQWFYGKITEEPLFRFKTDGTIEPNVAKGYDVNENATEYTIYLRKGMKWSDGMPFTADDVLFFYYEMCIPETFGKSLWDCFKVKDENGNETIAEFEKVDDYTFKVKFQAPKPTFLEELAINGKWCFAPAHWYKQILPKFIGEAEAEKKAKEMGYSDVAAMGKETGYYYWNVPGRPTLRPWVVFENRPNNDCDGDYFVMERNPYYWKVDEKGQQLPYINELRFIKIQDPEQGLLKILDGTVDVAAVSYADYDVLYENMERGGYEFVEWASVSWADTVSQLHLNQTVKDEKKRALFQNPDFRQALSIAVDREEYAEILSEGFAQGRQAAPAEGAMGYSEEWANKWTEYNPEKAKQLLESCGLVMGSDGYYDFADGTDFVLNIQAMTDANADASAELLMKYFKEVGIKTTYKTMDRSVLENMLASNDHEAVLAPVTPASTFSIILRPDTVVPVRNYAAWYGAVGNWVASNGKEGVEPTGDLKKLCELYQQMRSAITAEEKERIALEMLKLHEKNIWIIGYMEALPTLIIKDKKIKNFPENSIFCDEFRDFGIAHFQCLYYGD</sequence>
<evidence type="ECO:0000313" key="5">
    <source>
        <dbReference type="EMBL" id="ANW98303.1"/>
    </source>
</evidence>
<dbReference type="EMBL" id="CP014672">
    <property type="protein sequence ID" value="ANW98303.1"/>
    <property type="molecule type" value="Genomic_DNA"/>
</dbReference>
<dbReference type="CDD" id="cd08500">
    <property type="entry name" value="PBP2_NikA_DppA_OppA_like_4"/>
    <property type="match status" value="1"/>
</dbReference>
<feature type="signal peptide" evidence="3">
    <location>
        <begin position="1"/>
        <end position="25"/>
    </location>
</feature>
<proteinExistence type="predicted"/>
<dbReference type="GO" id="GO:0015833">
    <property type="term" value="P:peptide transport"/>
    <property type="evidence" value="ECO:0007669"/>
    <property type="project" value="TreeGrafter"/>
</dbReference>
<dbReference type="PANTHER" id="PTHR30290">
    <property type="entry name" value="PERIPLASMIC BINDING COMPONENT OF ABC TRANSPORTER"/>
    <property type="match status" value="1"/>
</dbReference>
<dbReference type="Gene3D" id="3.10.105.10">
    <property type="entry name" value="Dipeptide-binding Protein, Domain 3"/>
    <property type="match status" value="1"/>
</dbReference>
<dbReference type="PANTHER" id="PTHR30290:SF62">
    <property type="entry name" value="OLIGOPEPTIDE ABC TRANSPORTER, PERIPLASMIC OLIGOPEPTIDE-BINDING PROTEIN"/>
    <property type="match status" value="1"/>
</dbReference>
<evidence type="ECO:0000256" key="2">
    <source>
        <dbReference type="SAM" id="MobiDB-lite"/>
    </source>
</evidence>
<feature type="compositionally biased region" description="Basic and acidic residues" evidence="2">
    <location>
        <begin position="69"/>
        <end position="89"/>
    </location>
</feature>
<feature type="compositionally biased region" description="Polar residues" evidence="2">
    <location>
        <begin position="23"/>
        <end position="49"/>
    </location>
</feature>
<dbReference type="Gene3D" id="3.40.190.10">
    <property type="entry name" value="Periplasmic binding protein-like II"/>
    <property type="match status" value="1"/>
</dbReference>
<dbReference type="SUPFAM" id="SSF53850">
    <property type="entry name" value="Periplasmic binding protein-like II"/>
    <property type="match status" value="1"/>
</dbReference>
<dbReference type="Proteomes" id="UP000092971">
    <property type="component" value="Chromosome"/>
</dbReference>
<accession>A0A1B1YC10</accession>
<feature type="region of interest" description="Disordered" evidence="2">
    <location>
        <begin position="23"/>
        <end position="89"/>
    </location>
</feature>
<evidence type="ECO:0000256" key="1">
    <source>
        <dbReference type="ARBA" id="ARBA00004193"/>
    </source>
</evidence>
<dbReference type="RefSeq" id="WP_015358584.1">
    <property type="nucleotide sequence ID" value="NZ_CP014672.1"/>
</dbReference>
<evidence type="ECO:0000256" key="3">
    <source>
        <dbReference type="SAM" id="SignalP"/>
    </source>
</evidence>
<dbReference type="PROSITE" id="PS01040">
    <property type="entry name" value="SBP_BACTERIAL_5"/>
    <property type="match status" value="1"/>
</dbReference>
<comment type="subcellular location">
    <subcellularLocation>
        <location evidence="1">Cell membrane</location>
        <topology evidence="1">Lipid-anchor</topology>
    </subcellularLocation>
</comment>
<keyword evidence="3" id="KW-0732">Signal</keyword>
<name>A0A1B1YC10_THEST</name>
<evidence type="ECO:0000259" key="4">
    <source>
        <dbReference type="Pfam" id="PF00496"/>
    </source>
</evidence>
<dbReference type="InterPro" id="IPR000914">
    <property type="entry name" value="SBP_5_dom"/>
</dbReference>
<dbReference type="GO" id="GO:0005886">
    <property type="term" value="C:plasma membrane"/>
    <property type="evidence" value="ECO:0007669"/>
    <property type="project" value="UniProtKB-SubCell"/>
</dbReference>
<evidence type="ECO:0000313" key="6">
    <source>
        <dbReference type="Proteomes" id="UP000092971"/>
    </source>
</evidence>